<evidence type="ECO:0000313" key="3">
    <source>
        <dbReference type="Proteomes" id="UP001147830"/>
    </source>
</evidence>
<comment type="caution">
    <text evidence="2">The sequence shown here is derived from an EMBL/GenBank/DDBJ whole genome shotgun (WGS) entry which is preliminary data.</text>
</comment>
<keyword evidence="3" id="KW-1185">Reference proteome</keyword>
<feature type="compositionally biased region" description="Polar residues" evidence="1">
    <location>
        <begin position="1"/>
        <end position="24"/>
    </location>
</feature>
<accession>A0A9X2WFH5</accession>
<sequence length="78" mass="8642">MKQPTSEQPCQNAAPCQNANTSPTDDVAPPNPAENAGEPVDERTDGRRYEVQPQRDGARLRVRYREGTTRSGACRLCR</sequence>
<dbReference type="Proteomes" id="UP001147830">
    <property type="component" value="Unassembled WGS sequence"/>
</dbReference>
<organism evidence="2 3">
    <name type="scientific">Thalassolituus pacificus</name>
    <dbReference type="NCBI Taxonomy" id="2975440"/>
    <lineage>
        <taxon>Bacteria</taxon>
        <taxon>Pseudomonadati</taxon>
        <taxon>Pseudomonadota</taxon>
        <taxon>Gammaproteobacteria</taxon>
        <taxon>Oceanospirillales</taxon>
        <taxon>Oceanospirillaceae</taxon>
        <taxon>Thalassolituus</taxon>
    </lineage>
</organism>
<feature type="compositionally biased region" description="Basic and acidic residues" evidence="1">
    <location>
        <begin position="56"/>
        <end position="68"/>
    </location>
</feature>
<reference evidence="2" key="2">
    <citation type="submission" date="2022-08" db="EMBL/GenBank/DDBJ databases">
        <authorList>
            <person name="Dong C."/>
        </authorList>
    </citation>
    <scope>NUCLEOTIDE SEQUENCE</scope>
    <source>
        <strain evidence="2">59MF3M-4</strain>
    </source>
</reference>
<feature type="compositionally biased region" description="Basic and acidic residues" evidence="1">
    <location>
        <begin position="40"/>
        <end position="50"/>
    </location>
</feature>
<gene>
    <name evidence="2" type="ORF">NYR02_10645</name>
</gene>
<reference evidence="2" key="1">
    <citation type="journal article" date="2022" name="Front. Microbiol.">
        <title>Genome-based taxonomic rearrangement of Oceanobacter-related bacteria including the description of Thalassolituus hydrocarbonoclasticus sp. nov. and Thalassolituus pacificus sp. nov. and emended description of the genus Thalassolituus.</title>
        <authorList>
            <person name="Dong C."/>
            <person name="Wei L."/>
            <person name="Wang J."/>
            <person name="Lai Q."/>
            <person name="Huang Z."/>
            <person name="Shao Z."/>
        </authorList>
    </citation>
    <scope>NUCLEOTIDE SEQUENCE</scope>
    <source>
        <strain evidence="2">59MF3M-4</strain>
    </source>
</reference>
<evidence type="ECO:0000256" key="1">
    <source>
        <dbReference type="SAM" id="MobiDB-lite"/>
    </source>
</evidence>
<name>A0A9X2WFH5_9GAMM</name>
<dbReference type="EMBL" id="JAOANI010000019">
    <property type="protein sequence ID" value="MCT7359481.1"/>
    <property type="molecule type" value="Genomic_DNA"/>
</dbReference>
<feature type="region of interest" description="Disordered" evidence="1">
    <location>
        <begin position="1"/>
        <end position="78"/>
    </location>
</feature>
<dbReference type="RefSeq" id="WP_260976350.1">
    <property type="nucleotide sequence ID" value="NZ_JAOANI010000019.1"/>
</dbReference>
<protein>
    <submittedName>
        <fullName evidence="2">Uncharacterized protein</fullName>
    </submittedName>
</protein>
<proteinExistence type="predicted"/>
<dbReference type="AlphaFoldDB" id="A0A9X2WFH5"/>
<evidence type="ECO:0000313" key="2">
    <source>
        <dbReference type="EMBL" id="MCT7359481.1"/>
    </source>
</evidence>